<organism evidence="1 2">
    <name type="scientific">Pleurodeles waltl</name>
    <name type="common">Iberian ribbed newt</name>
    <dbReference type="NCBI Taxonomy" id="8319"/>
    <lineage>
        <taxon>Eukaryota</taxon>
        <taxon>Metazoa</taxon>
        <taxon>Chordata</taxon>
        <taxon>Craniata</taxon>
        <taxon>Vertebrata</taxon>
        <taxon>Euteleostomi</taxon>
        <taxon>Amphibia</taxon>
        <taxon>Batrachia</taxon>
        <taxon>Caudata</taxon>
        <taxon>Salamandroidea</taxon>
        <taxon>Salamandridae</taxon>
        <taxon>Pleurodelinae</taxon>
        <taxon>Pleurodeles</taxon>
    </lineage>
</organism>
<sequence>MKRRGRRCFASVKKAIDVPGSAEAERLVSCLESLRPSFLPGKNAEGEPHLRPRGAVTRERSALKHEAFCC</sequence>
<proteinExistence type="predicted"/>
<protein>
    <submittedName>
        <fullName evidence="1">Uncharacterized protein</fullName>
    </submittedName>
</protein>
<gene>
    <name evidence="1" type="ORF">NDU88_010160</name>
</gene>
<name>A0AAV7RZV8_PLEWA</name>
<dbReference type="AlphaFoldDB" id="A0AAV7RZV8"/>
<dbReference type="Proteomes" id="UP001066276">
    <property type="component" value="Chromosome 5"/>
</dbReference>
<comment type="caution">
    <text evidence="1">The sequence shown here is derived from an EMBL/GenBank/DDBJ whole genome shotgun (WGS) entry which is preliminary data.</text>
</comment>
<accession>A0AAV7RZV8</accession>
<dbReference type="EMBL" id="JANPWB010000009">
    <property type="protein sequence ID" value="KAJ1157448.1"/>
    <property type="molecule type" value="Genomic_DNA"/>
</dbReference>
<reference evidence="1" key="1">
    <citation type="journal article" date="2022" name="bioRxiv">
        <title>Sequencing and chromosome-scale assembly of the giantPleurodeles waltlgenome.</title>
        <authorList>
            <person name="Brown T."/>
            <person name="Elewa A."/>
            <person name="Iarovenko S."/>
            <person name="Subramanian E."/>
            <person name="Araus A.J."/>
            <person name="Petzold A."/>
            <person name="Susuki M."/>
            <person name="Suzuki K.-i.T."/>
            <person name="Hayashi T."/>
            <person name="Toyoda A."/>
            <person name="Oliveira C."/>
            <person name="Osipova E."/>
            <person name="Leigh N.D."/>
            <person name="Simon A."/>
            <person name="Yun M.H."/>
        </authorList>
    </citation>
    <scope>NUCLEOTIDE SEQUENCE</scope>
    <source>
        <strain evidence="1">20211129_DDA</strain>
        <tissue evidence="1">Liver</tissue>
    </source>
</reference>
<keyword evidence="2" id="KW-1185">Reference proteome</keyword>
<evidence type="ECO:0000313" key="1">
    <source>
        <dbReference type="EMBL" id="KAJ1157448.1"/>
    </source>
</evidence>
<evidence type="ECO:0000313" key="2">
    <source>
        <dbReference type="Proteomes" id="UP001066276"/>
    </source>
</evidence>